<organism evidence="1 2">
    <name type="scientific">Lentibacillus populi</name>
    <dbReference type="NCBI Taxonomy" id="1827502"/>
    <lineage>
        <taxon>Bacteria</taxon>
        <taxon>Bacillati</taxon>
        <taxon>Bacillota</taxon>
        <taxon>Bacilli</taxon>
        <taxon>Bacillales</taxon>
        <taxon>Bacillaceae</taxon>
        <taxon>Lentibacillus</taxon>
    </lineage>
</organism>
<dbReference type="EMBL" id="BMJD01000005">
    <property type="protein sequence ID" value="GGB35491.1"/>
    <property type="molecule type" value="Genomic_DNA"/>
</dbReference>
<sequence length="418" mass="46235">MDNWFKSKWFVRAVSLAFAVLLFIFVNVEINDKSAENRFFGTSNETQTIDNVPVDIRIDKNFVVSGVPEHVRMSLEGPQSVLAPAAKQRNFEVFVDLRGLGEGKHKVEIKYANISDDLKVYIEPKTIDVVIEERASKEFNVDVDFINEDKLPSGYELGDFMVNPQTVTIRSSKSVVDQIASVKVFVDVAELTESINSREVPVKVYDSQGNELNVAIDPENVEVSAEINNPSKKVPVSVKTTGKLPDGYSLVSITPEVNEIEVFGTSNSLQDLEQAATKEIDLSKITESGTIDIGFALPDGVKARDQDSLNVTIELEQTKTTETTKTTKTTKTINDVPIEVENLGNEQEVSFVEPNSPKMDVTVNGKQEDIDKLKNEDIKLSVNADGLGEGEHQVPVMIEGPEGNEYTGEFEEVTIEIT</sequence>
<dbReference type="AlphaFoldDB" id="A0A9W5TVV8"/>
<dbReference type="Gene3D" id="2.170.120.30">
    <property type="match status" value="2"/>
</dbReference>
<dbReference type="RefSeq" id="WP_155555316.1">
    <property type="nucleotide sequence ID" value="NZ_BMJD01000005.1"/>
</dbReference>
<dbReference type="Proteomes" id="UP000621492">
    <property type="component" value="Unassembled WGS sequence"/>
</dbReference>
<proteinExistence type="predicted"/>
<dbReference type="InterPro" id="IPR012505">
    <property type="entry name" value="YbbR"/>
</dbReference>
<dbReference type="PANTHER" id="PTHR37804">
    <property type="entry name" value="CDAA REGULATORY PROTEIN CDAR"/>
    <property type="match status" value="1"/>
</dbReference>
<dbReference type="InterPro" id="IPR053154">
    <property type="entry name" value="c-di-AMP_regulator"/>
</dbReference>
<keyword evidence="2" id="KW-1185">Reference proteome</keyword>
<evidence type="ECO:0000313" key="2">
    <source>
        <dbReference type="Proteomes" id="UP000621492"/>
    </source>
</evidence>
<dbReference type="PANTHER" id="PTHR37804:SF1">
    <property type="entry name" value="CDAA REGULATORY PROTEIN CDAR"/>
    <property type="match status" value="1"/>
</dbReference>
<gene>
    <name evidence="1" type="primary">cdaR</name>
    <name evidence="1" type="ORF">GCM10011409_11200</name>
</gene>
<accession>A0A9W5TVV8</accession>
<name>A0A9W5TVV8_9BACI</name>
<dbReference type="Pfam" id="PF07949">
    <property type="entry name" value="YbbR"/>
    <property type="match status" value="3"/>
</dbReference>
<reference evidence="1" key="2">
    <citation type="submission" date="2020-09" db="EMBL/GenBank/DDBJ databases">
        <authorList>
            <person name="Sun Q."/>
            <person name="Zhou Y."/>
        </authorList>
    </citation>
    <scope>NUCLEOTIDE SEQUENCE</scope>
    <source>
        <strain evidence="1">CGMCC 1.15454</strain>
    </source>
</reference>
<dbReference type="Gene3D" id="2.170.120.40">
    <property type="entry name" value="YbbR-like domain"/>
    <property type="match status" value="2"/>
</dbReference>
<reference evidence="1" key="1">
    <citation type="journal article" date="2014" name="Int. J. Syst. Evol. Microbiol.">
        <title>Complete genome sequence of Corynebacterium casei LMG S-19264T (=DSM 44701T), isolated from a smear-ripened cheese.</title>
        <authorList>
            <consortium name="US DOE Joint Genome Institute (JGI-PGF)"/>
            <person name="Walter F."/>
            <person name="Albersmeier A."/>
            <person name="Kalinowski J."/>
            <person name="Ruckert C."/>
        </authorList>
    </citation>
    <scope>NUCLEOTIDE SEQUENCE</scope>
    <source>
        <strain evidence="1">CGMCC 1.15454</strain>
    </source>
</reference>
<comment type="caution">
    <text evidence="1">The sequence shown here is derived from an EMBL/GenBank/DDBJ whole genome shotgun (WGS) entry which is preliminary data.</text>
</comment>
<protein>
    <submittedName>
        <fullName evidence="1">CdaA regulatory protein CdaR</fullName>
    </submittedName>
</protein>
<evidence type="ECO:0000313" key="1">
    <source>
        <dbReference type="EMBL" id="GGB35491.1"/>
    </source>
</evidence>